<accession>A0A167FIV1</accession>
<dbReference type="Proteomes" id="UP000189580">
    <property type="component" value="Chromosome b"/>
</dbReference>
<dbReference type="PROSITE" id="PS50991">
    <property type="entry name" value="PYR_CT"/>
    <property type="match status" value="1"/>
</dbReference>
<dbReference type="GO" id="GO:0046872">
    <property type="term" value="F:metal ion binding"/>
    <property type="evidence" value="ECO:0007669"/>
    <property type="project" value="UniProtKB-KW"/>
</dbReference>
<dbReference type="GO" id="GO:0046951">
    <property type="term" value="P:ketone body biosynthetic process"/>
    <property type="evidence" value="ECO:0007669"/>
    <property type="project" value="TreeGrafter"/>
</dbReference>
<evidence type="ECO:0000313" key="9">
    <source>
        <dbReference type="Proteomes" id="UP000189580"/>
    </source>
</evidence>
<dbReference type="RefSeq" id="XP_018737836.1">
    <property type="nucleotide sequence ID" value="XM_018879970.1"/>
</dbReference>
<dbReference type="GeneID" id="30034957"/>
<keyword evidence="5" id="KW-0456">Lyase</keyword>
<evidence type="ECO:0000256" key="3">
    <source>
        <dbReference type="ARBA" id="ARBA00012910"/>
    </source>
</evidence>
<dbReference type="InterPro" id="IPR013785">
    <property type="entry name" value="Aldolase_TIM"/>
</dbReference>
<keyword evidence="4" id="KW-0479">Metal-binding</keyword>
<keyword evidence="9" id="KW-1185">Reference proteome</keyword>
<dbReference type="CDD" id="cd07938">
    <property type="entry name" value="DRE_TIM_HMGL"/>
    <property type="match status" value="1"/>
</dbReference>
<dbReference type="GO" id="GO:0004419">
    <property type="term" value="F:hydroxymethylglutaryl-CoA lyase activity"/>
    <property type="evidence" value="ECO:0007669"/>
    <property type="project" value="UniProtKB-EC"/>
</dbReference>
<name>A0A167FIV1_9ASCO</name>
<dbReference type="NCBIfam" id="NF004283">
    <property type="entry name" value="PRK05692.1"/>
    <property type="match status" value="1"/>
</dbReference>
<dbReference type="SUPFAM" id="SSF51569">
    <property type="entry name" value="Aldolase"/>
    <property type="match status" value="1"/>
</dbReference>
<sequence length="339" mass="36298">MWKDVLRRPITTEKLISFSRAKRTGRCLSTTTDSNFVRIIDVSPRDGLQNEKAAVETETKLELIDRLTKAGLKEIEVTAFVSPKWVPQMGDHSILYPKVLSKYDGNGVKYSVLAPNAKGIEQAIESASTVGKKVHEVAIFGAASEGFSYKNTNRSIDQGFEAFEKAIKVARENDIRVRGYLSTVIACPYDGPTSPSLVAKLTERMLDIGCYEVSLGDTIGVGTPATIEAMLSEVLKAVPLSQIAIHAHDTYGQGVANVLKAVEMGVRSVDSSVGGLGGCPYAKGASGNVSTEDVVYALHGLGYDTGIDLNALSLTGSWISNQLNRANASKAGRAIVSKL</sequence>
<protein>
    <recommendedName>
        <fullName evidence="3">hydroxymethylglutaryl-CoA lyase</fullName>
        <ecNumber evidence="3">4.1.3.4</ecNumber>
    </recommendedName>
</protein>
<dbReference type="Gene3D" id="3.20.20.70">
    <property type="entry name" value="Aldolase class I"/>
    <property type="match status" value="1"/>
</dbReference>
<evidence type="ECO:0000256" key="5">
    <source>
        <dbReference type="ARBA" id="ARBA00023239"/>
    </source>
</evidence>
<dbReference type="AlphaFoldDB" id="A0A167FIV1"/>
<dbReference type="PANTHER" id="PTHR42738:SF7">
    <property type="entry name" value="HYDROXYMETHYLGLUTARYL-COA LYASE"/>
    <property type="match status" value="1"/>
</dbReference>
<feature type="domain" description="Pyruvate carboxyltransferase" evidence="7">
    <location>
        <begin position="37"/>
        <end position="313"/>
    </location>
</feature>
<dbReference type="PANTHER" id="PTHR42738">
    <property type="entry name" value="HYDROXYMETHYLGLUTARYL-COA LYASE"/>
    <property type="match status" value="1"/>
</dbReference>
<comment type="similarity">
    <text evidence="2">Belongs to the HMG-CoA lyase family.</text>
</comment>
<dbReference type="KEGG" id="slb:AWJ20_2986"/>
<evidence type="ECO:0000256" key="2">
    <source>
        <dbReference type="ARBA" id="ARBA00009405"/>
    </source>
</evidence>
<dbReference type="EC" id="4.1.3.4" evidence="3"/>
<proteinExistence type="inferred from homology"/>
<comment type="catalytic activity">
    <reaction evidence="6">
        <text>(3S)-3-hydroxy-3-methylglutaryl-CoA = acetoacetate + acetyl-CoA</text>
        <dbReference type="Rhea" id="RHEA:24404"/>
        <dbReference type="ChEBI" id="CHEBI:13705"/>
        <dbReference type="ChEBI" id="CHEBI:43074"/>
        <dbReference type="ChEBI" id="CHEBI:57288"/>
        <dbReference type="EC" id="4.1.3.4"/>
    </reaction>
</comment>
<evidence type="ECO:0000259" key="7">
    <source>
        <dbReference type="PROSITE" id="PS50991"/>
    </source>
</evidence>
<evidence type="ECO:0000313" key="8">
    <source>
        <dbReference type="EMBL" id="ANB15359.1"/>
    </source>
</evidence>
<evidence type="ECO:0000256" key="1">
    <source>
        <dbReference type="ARBA" id="ARBA00005143"/>
    </source>
</evidence>
<comment type="pathway">
    <text evidence="1">Metabolic intermediate metabolism; (S)-3-hydroxy-3-methylglutaryl-CoA degradation; acetoacetate from (S)-3-hydroxy-3-methylglutaryl-CoA: step 1/1.</text>
</comment>
<evidence type="ECO:0000256" key="4">
    <source>
        <dbReference type="ARBA" id="ARBA00022723"/>
    </source>
</evidence>
<dbReference type="FunFam" id="3.20.20.70:FF:000201">
    <property type="entry name" value="Hydroxymethylglutaryl-CoA lyase"/>
    <property type="match status" value="1"/>
</dbReference>
<dbReference type="InterPro" id="IPR000891">
    <property type="entry name" value="PYR_CT"/>
</dbReference>
<dbReference type="GO" id="GO:0006552">
    <property type="term" value="P:L-leucine catabolic process"/>
    <property type="evidence" value="ECO:0007669"/>
    <property type="project" value="TreeGrafter"/>
</dbReference>
<dbReference type="OrthoDB" id="1905920at2759"/>
<organism evidence="8 9">
    <name type="scientific">Sugiyamaella lignohabitans</name>
    <dbReference type="NCBI Taxonomy" id="796027"/>
    <lineage>
        <taxon>Eukaryota</taxon>
        <taxon>Fungi</taxon>
        <taxon>Dikarya</taxon>
        <taxon>Ascomycota</taxon>
        <taxon>Saccharomycotina</taxon>
        <taxon>Dipodascomycetes</taxon>
        <taxon>Dipodascales</taxon>
        <taxon>Trichomonascaceae</taxon>
        <taxon>Sugiyamaella</taxon>
    </lineage>
</organism>
<dbReference type="Pfam" id="PF00682">
    <property type="entry name" value="HMGL-like"/>
    <property type="match status" value="1"/>
</dbReference>
<gene>
    <name evidence="8" type="ORF">AWJ20_2986</name>
</gene>
<dbReference type="EMBL" id="CP014503">
    <property type="protein sequence ID" value="ANB15359.1"/>
    <property type="molecule type" value="Genomic_DNA"/>
</dbReference>
<reference evidence="8 9" key="1">
    <citation type="submission" date="2016-02" db="EMBL/GenBank/DDBJ databases">
        <title>Complete genome sequence and transcriptome regulation of the pentose utilising yeast Sugiyamaella lignohabitans.</title>
        <authorList>
            <person name="Bellasio M."/>
            <person name="Peymann A."/>
            <person name="Valli M."/>
            <person name="Sipitzky M."/>
            <person name="Graf A."/>
            <person name="Sauer M."/>
            <person name="Marx H."/>
            <person name="Mattanovich D."/>
        </authorList>
    </citation>
    <scope>NUCLEOTIDE SEQUENCE [LARGE SCALE GENOMIC DNA]</scope>
    <source>
        <strain evidence="8 9">CBS 10342</strain>
    </source>
</reference>
<dbReference type="InterPro" id="IPR043594">
    <property type="entry name" value="HMGL"/>
</dbReference>
<evidence type="ECO:0000256" key="6">
    <source>
        <dbReference type="ARBA" id="ARBA00049877"/>
    </source>
</evidence>
<dbReference type="UniPathway" id="UPA00896">
    <property type="reaction ID" value="UER00863"/>
</dbReference>